<gene>
    <name evidence="2 4" type="ORF">P152DRAFT_473214</name>
</gene>
<keyword evidence="3" id="KW-1185">Reference proteome</keyword>
<dbReference type="OrthoDB" id="3891636at2759"/>
<dbReference type="EMBL" id="ML975155">
    <property type="protein sequence ID" value="KAF1813493.1"/>
    <property type="molecule type" value="Genomic_DNA"/>
</dbReference>
<feature type="compositionally biased region" description="Polar residues" evidence="1">
    <location>
        <begin position="1"/>
        <end position="16"/>
    </location>
</feature>
<feature type="compositionally biased region" description="Low complexity" evidence="1">
    <location>
        <begin position="20"/>
        <end position="36"/>
    </location>
</feature>
<reference evidence="4" key="2">
    <citation type="submission" date="2020-04" db="EMBL/GenBank/DDBJ databases">
        <authorList>
            <consortium name="NCBI Genome Project"/>
        </authorList>
    </citation>
    <scope>NUCLEOTIDE SEQUENCE</scope>
    <source>
        <strain evidence="4">CBS 781.70</strain>
    </source>
</reference>
<organism evidence="2">
    <name type="scientific">Eremomyces bilateralis CBS 781.70</name>
    <dbReference type="NCBI Taxonomy" id="1392243"/>
    <lineage>
        <taxon>Eukaryota</taxon>
        <taxon>Fungi</taxon>
        <taxon>Dikarya</taxon>
        <taxon>Ascomycota</taxon>
        <taxon>Pezizomycotina</taxon>
        <taxon>Dothideomycetes</taxon>
        <taxon>Dothideomycetes incertae sedis</taxon>
        <taxon>Eremomycetales</taxon>
        <taxon>Eremomycetaceae</taxon>
        <taxon>Eremomyces</taxon>
    </lineage>
</organism>
<proteinExistence type="predicted"/>
<feature type="region of interest" description="Disordered" evidence="1">
    <location>
        <begin position="1"/>
        <end position="108"/>
    </location>
</feature>
<sequence>MHIQLPSPTSPSQVFKSSSRRSPLSPSTVIPPSISVQNSSATRHEAGSPTKASVLLSKVASSPGSRRRTPASTPLPTPPARESERQIDSLHMLHNEQHSSSDEGRWSIREKRDGYVSFPDFEQYQQSFDSQDYGDNEENYDQS</sequence>
<dbReference type="GeneID" id="54421783"/>
<evidence type="ECO:0000256" key="1">
    <source>
        <dbReference type="SAM" id="MobiDB-lite"/>
    </source>
</evidence>
<reference evidence="4" key="3">
    <citation type="submission" date="2025-04" db="UniProtKB">
        <authorList>
            <consortium name="RefSeq"/>
        </authorList>
    </citation>
    <scope>IDENTIFICATION</scope>
    <source>
        <strain evidence="4">CBS 781.70</strain>
    </source>
</reference>
<evidence type="ECO:0000313" key="2">
    <source>
        <dbReference type="EMBL" id="KAF1813493.1"/>
    </source>
</evidence>
<feature type="compositionally biased region" description="Basic and acidic residues" evidence="1">
    <location>
        <begin position="81"/>
        <end position="108"/>
    </location>
</feature>
<evidence type="ECO:0000313" key="4">
    <source>
        <dbReference type="RefSeq" id="XP_033535124.1"/>
    </source>
</evidence>
<feature type="compositionally biased region" description="Acidic residues" evidence="1">
    <location>
        <begin position="132"/>
        <end position="143"/>
    </location>
</feature>
<accession>A0A6G1G5Z8</accession>
<feature type="region of interest" description="Disordered" evidence="1">
    <location>
        <begin position="120"/>
        <end position="143"/>
    </location>
</feature>
<evidence type="ECO:0000313" key="3">
    <source>
        <dbReference type="Proteomes" id="UP000504638"/>
    </source>
</evidence>
<dbReference type="RefSeq" id="XP_033535124.1">
    <property type="nucleotide sequence ID" value="XM_033681213.1"/>
</dbReference>
<reference evidence="2 4" key="1">
    <citation type="submission" date="2020-01" db="EMBL/GenBank/DDBJ databases">
        <authorList>
            <consortium name="DOE Joint Genome Institute"/>
            <person name="Haridas S."/>
            <person name="Albert R."/>
            <person name="Binder M."/>
            <person name="Bloem J."/>
            <person name="Labutti K."/>
            <person name="Salamov A."/>
            <person name="Andreopoulos B."/>
            <person name="Baker S.E."/>
            <person name="Barry K."/>
            <person name="Bills G."/>
            <person name="Bluhm B.H."/>
            <person name="Cannon C."/>
            <person name="Castanera R."/>
            <person name="Culley D.E."/>
            <person name="Daum C."/>
            <person name="Ezra D."/>
            <person name="Gonzalez J.B."/>
            <person name="Henrissat B."/>
            <person name="Kuo A."/>
            <person name="Liang C."/>
            <person name="Lipzen A."/>
            <person name="Lutzoni F."/>
            <person name="Magnuson J."/>
            <person name="Mondo S."/>
            <person name="Nolan M."/>
            <person name="Ohm R."/>
            <person name="Pangilinan J."/>
            <person name="Park H.-J."/>
            <person name="Ramirez L."/>
            <person name="Alfaro M."/>
            <person name="Sun H."/>
            <person name="Tritt A."/>
            <person name="Yoshinaga Y."/>
            <person name="Zwiers L.-H."/>
            <person name="Turgeon B.G."/>
            <person name="Goodwin S.B."/>
            <person name="Spatafora J.W."/>
            <person name="Crous P.W."/>
            <person name="Grigoriev I.V."/>
        </authorList>
    </citation>
    <scope>NUCLEOTIDE SEQUENCE</scope>
    <source>
        <strain evidence="2 4">CBS 781.70</strain>
    </source>
</reference>
<dbReference type="AlphaFoldDB" id="A0A6G1G5Z8"/>
<protein>
    <submittedName>
        <fullName evidence="2 4">Uncharacterized protein</fullName>
    </submittedName>
</protein>
<name>A0A6G1G5Z8_9PEZI</name>
<dbReference type="Proteomes" id="UP000504638">
    <property type="component" value="Unplaced"/>
</dbReference>